<dbReference type="RefSeq" id="XP_069226580.1">
    <property type="nucleotide sequence ID" value="XM_069376214.1"/>
</dbReference>
<accession>A0AB34KJH9</accession>
<dbReference type="AlphaFoldDB" id="A0AB34KJH9"/>
<evidence type="ECO:0000259" key="3">
    <source>
        <dbReference type="PROSITE" id="PS51384"/>
    </source>
</evidence>
<dbReference type="PANTHER" id="PTHR46505:SF1">
    <property type="entry name" value="OXIDOREDUCTASE NAD-BINDING DOMAIN-CONTAINING PROTEIN 1"/>
    <property type="match status" value="1"/>
</dbReference>
<organism evidence="4 5">
    <name type="scientific">Cladosporium halotolerans</name>
    <dbReference type="NCBI Taxonomy" id="1052096"/>
    <lineage>
        <taxon>Eukaryota</taxon>
        <taxon>Fungi</taxon>
        <taxon>Dikarya</taxon>
        <taxon>Ascomycota</taxon>
        <taxon>Pezizomycotina</taxon>
        <taxon>Dothideomycetes</taxon>
        <taxon>Dothideomycetidae</taxon>
        <taxon>Cladosporiales</taxon>
        <taxon>Cladosporiaceae</taxon>
        <taxon>Cladosporium</taxon>
    </lineage>
</organism>
<evidence type="ECO:0000313" key="5">
    <source>
        <dbReference type="Proteomes" id="UP000803884"/>
    </source>
</evidence>
<evidence type="ECO:0000313" key="4">
    <source>
        <dbReference type="EMBL" id="KAL1583473.1"/>
    </source>
</evidence>
<dbReference type="InterPro" id="IPR017927">
    <property type="entry name" value="FAD-bd_FR_type"/>
</dbReference>
<reference evidence="4 5" key="1">
    <citation type="journal article" date="2020" name="Microbiol. Resour. Announc.">
        <title>Draft Genome Sequence of a Cladosporium Species Isolated from the Mesophotic Ascidian Didemnum maculosum.</title>
        <authorList>
            <person name="Gioti A."/>
            <person name="Siaperas R."/>
            <person name="Nikolaivits E."/>
            <person name="Le Goff G."/>
            <person name="Ouazzani J."/>
            <person name="Kotoulas G."/>
            <person name="Topakas E."/>
        </authorList>
    </citation>
    <scope>NUCLEOTIDE SEQUENCE [LARGE SCALE GENOMIC DNA]</scope>
    <source>
        <strain evidence="4 5">TM138-S3</strain>
    </source>
</reference>
<dbReference type="EMBL" id="JAAQHG020000035">
    <property type="protein sequence ID" value="KAL1583473.1"/>
    <property type="molecule type" value="Genomic_DNA"/>
</dbReference>
<dbReference type="Gene3D" id="3.40.50.80">
    <property type="entry name" value="Nucleotide-binding domain of ferredoxin-NADP reductase (FNR) module"/>
    <property type="match status" value="1"/>
</dbReference>
<name>A0AB34KJH9_9PEZI</name>
<feature type="domain" description="FAD-binding FR-type" evidence="3">
    <location>
        <begin position="48"/>
        <end position="159"/>
    </location>
</feature>
<dbReference type="SUPFAM" id="SSF52343">
    <property type="entry name" value="Ferredoxin reductase-like, C-terminal NADP-linked domain"/>
    <property type="match status" value="1"/>
</dbReference>
<keyword evidence="1" id="KW-0560">Oxidoreductase</keyword>
<evidence type="ECO:0000256" key="2">
    <source>
        <dbReference type="ARBA" id="ARBA00023027"/>
    </source>
</evidence>
<dbReference type="InterPro" id="IPR039261">
    <property type="entry name" value="FNR_nucleotide-bd"/>
</dbReference>
<proteinExistence type="predicted"/>
<dbReference type="GO" id="GO:0005739">
    <property type="term" value="C:mitochondrion"/>
    <property type="evidence" value="ECO:0007669"/>
    <property type="project" value="TreeGrafter"/>
</dbReference>
<dbReference type="PANTHER" id="PTHR46505">
    <property type="entry name" value="OXIDOREDUCTASE NAD-BINDING DOMAIN-CONTAINING PROTEIN 1"/>
    <property type="match status" value="1"/>
</dbReference>
<dbReference type="PROSITE" id="PS51384">
    <property type="entry name" value="FAD_FR"/>
    <property type="match status" value="1"/>
</dbReference>
<dbReference type="SUPFAM" id="SSF63380">
    <property type="entry name" value="Riboflavin synthase domain-like"/>
    <property type="match status" value="1"/>
</dbReference>
<keyword evidence="2" id="KW-0520">NAD</keyword>
<dbReference type="GeneID" id="96009052"/>
<dbReference type="Proteomes" id="UP000803884">
    <property type="component" value="Unassembled WGS sequence"/>
</dbReference>
<protein>
    <recommendedName>
        <fullName evidence="3">FAD-binding FR-type domain-containing protein</fullName>
    </recommendedName>
</protein>
<dbReference type="GO" id="GO:0016491">
    <property type="term" value="F:oxidoreductase activity"/>
    <property type="evidence" value="ECO:0007669"/>
    <property type="project" value="UniProtKB-KW"/>
</dbReference>
<gene>
    <name evidence="4" type="ORF">WHR41_07610</name>
</gene>
<dbReference type="Gene3D" id="2.40.30.10">
    <property type="entry name" value="Translation factors"/>
    <property type="match status" value="1"/>
</dbReference>
<sequence>MLVYCLPKRLCTTFLPPRPNRYFARTMATIVHDSVPHEDRTAAQPRQNRIEPVKITHIRDINSSTRVLRLSPQDPNHTINFLPGQWLDTFIPTLPKAGGFTITSPPSAARPTSHGPGYLELAVQKSPNPPAQHFHLPSAQLLNSPLTVRVGGSFTWPPPALPIRAQDVSRLVLVAGGVGINPLISIFSHLMGLHASQRPEEIHFLYGTKASPEGEDSEVDAQNILFLPRLMDLVAMAEQPRDVTLSVFLSGLKGWESGQRVESGKVPGRTWVGRIGERELVGALDGWKGEGAGGREGTVAYVCGPQRMTDWAVELLGRQEGMEAGRVLCEKWW</sequence>
<dbReference type="InterPro" id="IPR052128">
    <property type="entry name" value="Oxidoreductase_NAD-binding"/>
</dbReference>
<keyword evidence="5" id="KW-1185">Reference proteome</keyword>
<comment type="caution">
    <text evidence="4">The sequence shown here is derived from an EMBL/GenBank/DDBJ whole genome shotgun (WGS) entry which is preliminary data.</text>
</comment>
<dbReference type="CDD" id="cd00322">
    <property type="entry name" value="FNR_like"/>
    <property type="match status" value="1"/>
</dbReference>
<dbReference type="InterPro" id="IPR017938">
    <property type="entry name" value="Riboflavin_synthase-like_b-brl"/>
</dbReference>
<evidence type="ECO:0000256" key="1">
    <source>
        <dbReference type="ARBA" id="ARBA00023002"/>
    </source>
</evidence>